<keyword evidence="2" id="KW-1185">Reference proteome</keyword>
<evidence type="ECO:0000313" key="2">
    <source>
        <dbReference type="Proteomes" id="UP000789702"/>
    </source>
</evidence>
<gene>
    <name evidence="1" type="ORF">DHETER_LOCUS2461</name>
</gene>
<sequence>MDENSQKRNLEEANEDSFELEEENTTSSSNLLSLAKKKKTRKFAKIWDYYIQGVEKSHSHYEATCYYCISKQTWARGKSAKLEAHLANKCPNCLENIS</sequence>
<dbReference type="Proteomes" id="UP000789702">
    <property type="component" value="Unassembled WGS sequence"/>
</dbReference>
<name>A0ACA9KTR9_9GLOM</name>
<evidence type="ECO:0000313" key="1">
    <source>
        <dbReference type="EMBL" id="CAG8488800.1"/>
    </source>
</evidence>
<organism evidence="1 2">
    <name type="scientific">Dentiscutata heterogama</name>
    <dbReference type="NCBI Taxonomy" id="1316150"/>
    <lineage>
        <taxon>Eukaryota</taxon>
        <taxon>Fungi</taxon>
        <taxon>Fungi incertae sedis</taxon>
        <taxon>Mucoromycota</taxon>
        <taxon>Glomeromycotina</taxon>
        <taxon>Glomeromycetes</taxon>
        <taxon>Diversisporales</taxon>
        <taxon>Gigasporaceae</taxon>
        <taxon>Dentiscutata</taxon>
    </lineage>
</organism>
<accession>A0ACA9KTR9</accession>
<protein>
    <submittedName>
        <fullName evidence="1">9075_t:CDS:1</fullName>
    </submittedName>
</protein>
<comment type="caution">
    <text evidence="1">The sequence shown here is derived from an EMBL/GenBank/DDBJ whole genome shotgun (WGS) entry which is preliminary data.</text>
</comment>
<feature type="non-terminal residue" evidence="1">
    <location>
        <position position="1"/>
    </location>
</feature>
<proteinExistence type="predicted"/>
<dbReference type="EMBL" id="CAJVPU010001805">
    <property type="protein sequence ID" value="CAG8488800.1"/>
    <property type="molecule type" value="Genomic_DNA"/>
</dbReference>
<reference evidence="1" key="1">
    <citation type="submission" date="2021-06" db="EMBL/GenBank/DDBJ databases">
        <authorList>
            <person name="Kallberg Y."/>
            <person name="Tangrot J."/>
            <person name="Rosling A."/>
        </authorList>
    </citation>
    <scope>NUCLEOTIDE SEQUENCE</scope>
    <source>
        <strain evidence="1">IL203A</strain>
    </source>
</reference>